<protein>
    <submittedName>
        <fullName evidence="2">DNA-packaging protein</fullName>
    </submittedName>
</protein>
<name>A0A743HM93_SALER</name>
<accession>A0A743HM93</accession>
<sequence>MTSKTDLIARIGLLSEQLGRELPRTGTVAELEMVIASAEAEFEMLSEPADEQGEIICEDLTEGAGAQAGDADETDSEAGATRPVRLSTTLDIYHYMNGKRVREIVAAGREIVIDSSEAGALIAAGHAGAL</sequence>
<feature type="region of interest" description="Disordered" evidence="1">
    <location>
        <begin position="61"/>
        <end position="83"/>
    </location>
</feature>
<reference evidence="2" key="1">
    <citation type="journal article" date="2018" name="Genome Biol.">
        <title>SKESA: strategic k-mer extension for scrupulous assemblies.</title>
        <authorList>
            <person name="Souvorov A."/>
            <person name="Agarwala R."/>
            <person name="Lipman D.J."/>
        </authorList>
    </citation>
    <scope>NUCLEOTIDE SEQUENCE</scope>
    <source>
        <strain evidence="2">MA.AU5 KAK-SR</strain>
    </source>
</reference>
<dbReference type="Pfam" id="PF14000">
    <property type="entry name" value="Packaging_FI"/>
    <property type="match status" value="1"/>
</dbReference>
<evidence type="ECO:0000313" key="2">
    <source>
        <dbReference type="EMBL" id="HAF1791833.1"/>
    </source>
</evidence>
<evidence type="ECO:0000256" key="1">
    <source>
        <dbReference type="SAM" id="MobiDB-lite"/>
    </source>
</evidence>
<gene>
    <name evidence="2" type="ORF">G9B33_002851</name>
</gene>
<comment type="caution">
    <text evidence="2">The sequence shown here is derived from an EMBL/GenBank/DDBJ whole genome shotgun (WGS) entry which is preliminary data.</text>
</comment>
<organism evidence="2">
    <name type="scientific">Salmonella enterica</name>
    <name type="common">Salmonella choleraesuis</name>
    <dbReference type="NCBI Taxonomy" id="28901"/>
    <lineage>
        <taxon>Bacteria</taxon>
        <taxon>Pseudomonadati</taxon>
        <taxon>Pseudomonadota</taxon>
        <taxon>Gammaproteobacteria</taxon>
        <taxon>Enterobacterales</taxon>
        <taxon>Enterobacteriaceae</taxon>
        <taxon>Salmonella</taxon>
    </lineage>
</organism>
<reference evidence="2" key="2">
    <citation type="submission" date="2020-02" db="EMBL/GenBank/DDBJ databases">
        <authorList>
            <consortium name="NCBI Pathogen Detection Project"/>
        </authorList>
    </citation>
    <scope>NUCLEOTIDE SEQUENCE</scope>
    <source>
        <strain evidence="2">MA.AU5 KAK-SR</strain>
    </source>
</reference>
<proteinExistence type="predicted"/>
<dbReference type="AlphaFoldDB" id="A0A743HM93"/>
<dbReference type="EMBL" id="DAAUKB010000004">
    <property type="protein sequence ID" value="HAF1791833.1"/>
    <property type="molecule type" value="Genomic_DNA"/>
</dbReference>
<dbReference type="InterPro" id="IPR025147">
    <property type="entry name" value="Packaging_FI"/>
</dbReference>